<evidence type="ECO:0000256" key="1">
    <source>
        <dbReference type="SAM" id="Phobius"/>
    </source>
</evidence>
<feature type="transmembrane region" description="Helical" evidence="1">
    <location>
        <begin position="116"/>
        <end position="137"/>
    </location>
</feature>
<reference evidence="2" key="1">
    <citation type="submission" date="2024-06" db="EMBL/GenBank/DDBJ databases">
        <authorList>
            <person name="Li S."/>
        </authorList>
    </citation>
    <scope>NUCLEOTIDE SEQUENCE</scope>
    <source>
        <strain evidence="2">SR10</strain>
    </source>
</reference>
<dbReference type="EMBL" id="CP159925">
    <property type="protein sequence ID" value="XCO77130.1"/>
    <property type="molecule type" value="Genomic_DNA"/>
</dbReference>
<keyword evidence="1" id="KW-0812">Transmembrane</keyword>
<gene>
    <name evidence="2" type="ORF">ABU614_10215</name>
</gene>
<dbReference type="AlphaFoldDB" id="A0AAU8MY67"/>
<sequence length="146" mass="16229">MSQESINLTLRLVAVPLSGGLVLGLAPMLWGRGYFESADIFLVSFVIGVFLSSVVGLPLVLMIDRFFGAFRWRYVLGGLVCAIVIFILLDAPIMPKDWHLWGDFEFWGRRHVARKLILFSAIGLVAGGVYSGMVSAINKFFPKYVD</sequence>
<keyword evidence="1" id="KW-1133">Transmembrane helix</keyword>
<keyword evidence="1" id="KW-0472">Membrane</keyword>
<organism evidence="2">
    <name type="scientific">Lysobacter firmicutimachus</name>
    <dbReference type="NCBI Taxonomy" id="1792846"/>
    <lineage>
        <taxon>Bacteria</taxon>
        <taxon>Pseudomonadati</taxon>
        <taxon>Pseudomonadota</taxon>
        <taxon>Gammaproteobacteria</taxon>
        <taxon>Lysobacterales</taxon>
        <taxon>Lysobacteraceae</taxon>
        <taxon>Lysobacter</taxon>
    </lineage>
</organism>
<proteinExistence type="predicted"/>
<accession>A0AAU8MY67</accession>
<evidence type="ECO:0000313" key="2">
    <source>
        <dbReference type="EMBL" id="XCO77130.1"/>
    </source>
</evidence>
<protein>
    <submittedName>
        <fullName evidence="2">Uncharacterized protein</fullName>
    </submittedName>
</protein>
<dbReference type="RefSeq" id="WP_363800464.1">
    <property type="nucleotide sequence ID" value="NZ_CP159925.1"/>
</dbReference>
<name>A0AAU8MY67_9GAMM</name>
<feature type="transmembrane region" description="Helical" evidence="1">
    <location>
        <begin position="74"/>
        <end position="94"/>
    </location>
</feature>
<feature type="transmembrane region" description="Helical" evidence="1">
    <location>
        <begin position="12"/>
        <end position="30"/>
    </location>
</feature>
<feature type="transmembrane region" description="Helical" evidence="1">
    <location>
        <begin position="42"/>
        <end position="62"/>
    </location>
</feature>